<comment type="similarity">
    <text evidence="1">Belongs to the peptidase C48 family.</text>
</comment>
<keyword evidence="2" id="KW-0645">Protease</keyword>
<dbReference type="EMBL" id="JARKIB010000249">
    <property type="protein sequence ID" value="KAJ7719672.1"/>
    <property type="molecule type" value="Genomic_DNA"/>
</dbReference>
<proteinExistence type="inferred from homology"/>
<evidence type="ECO:0000256" key="2">
    <source>
        <dbReference type="ARBA" id="ARBA00022670"/>
    </source>
</evidence>
<evidence type="ECO:0000313" key="7">
    <source>
        <dbReference type="Proteomes" id="UP001215598"/>
    </source>
</evidence>
<reference evidence="6" key="1">
    <citation type="submission" date="2023-03" db="EMBL/GenBank/DDBJ databases">
        <title>Massive genome expansion in bonnet fungi (Mycena s.s.) driven by repeated elements and novel gene families across ecological guilds.</title>
        <authorList>
            <consortium name="Lawrence Berkeley National Laboratory"/>
            <person name="Harder C.B."/>
            <person name="Miyauchi S."/>
            <person name="Viragh M."/>
            <person name="Kuo A."/>
            <person name="Thoen E."/>
            <person name="Andreopoulos B."/>
            <person name="Lu D."/>
            <person name="Skrede I."/>
            <person name="Drula E."/>
            <person name="Henrissat B."/>
            <person name="Morin E."/>
            <person name="Kohler A."/>
            <person name="Barry K."/>
            <person name="LaButti K."/>
            <person name="Morin E."/>
            <person name="Salamov A."/>
            <person name="Lipzen A."/>
            <person name="Mereny Z."/>
            <person name="Hegedus B."/>
            <person name="Baldrian P."/>
            <person name="Stursova M."/>
            <person name="Weitz H."/>
            <person name="Taylor A."/>
            <person name="Grigoriev I.V."/>
            <person name="Nagy L.G."/>
            <person name="Martin F."/>
            <person name="Kauserud H."/>
        </authorList>
    </citation>
    <scope>NUCLEOTIDE SEQUENCE</scope>
    <source>
        <strain evidence="6">CBHHK182m</strain>
    </source>
</reference>
<gene>
    <name evidence="6" type="ORF">B0H16DRAFT_1474813</name>
</gene>
<keyword evidence="7" id="KW-1185">Reference proteome</keyword>
<sequence>MNDDVIMNDEDEDQLFATDWIPEDWIGNGKTYHDVPKIVEIARRTLLEFPPSCTIHLPPKTLSIAQLLRFELPPVMAADIIPMEADCENFADSSPASDIEEVLPFLLVPNRSHLRRYLDEFGQAWLNGKTSLCTSINPGIPLPFGVLTFWGEVLEANESKARWLAAASWLEKRDKTDEELELKGSVERLWGETRWHGRIQGFPAVGVLDLASLFSRSPGPSNHDTVIVNTTFSQIIELLIPAESGEPAIVAHPGGQKYLKKYGVWLRSRNHTHLCFVLYRPPKHWTACSINVKAKHIRYGDSLKWERPADFFSALDSWMSENFPDIDFIVTDDLPCAIQTDGYSCPIISVNTIAHNVLGDPLWTARRAKAMRMRAFCDIIERGSQKAIAQPNPTVIIARDLDIAETTGEPSLHAGGVAGEGVPVRGKKRAAETVEVEGNERKRKIAKTESDPSGRTDAAAVHPFFAKGFKAVATAPSKSKKKSAKPPPESSSSVIQGDPDSRNPNPTSNFFFRGLASPVAVILLFRTSLMSHAVKVRQTTSEFEGVQKFLNRHPLGSLELANQPLPLRQQRSDVRVGKFKPSPRKTENFRQKCRLVDINACFEEFSKEVQCSNCKRWIKMQDVYTVGRLEKHVQDKNCSPPPVLPEPAPLVTRPCPGLTRAFEKSVGDYLDRATGSGGGAHPVADYGPKLFNKAFSELTKAQKDTCYTARIHDYTWR</sequence>
<dbReference type="InterPro" id="IPR003653">
    <property type="entry name" value="Peptidase_C48_C"/>
</dbReference>
<name>A0AAD7HFM6_9AGAR</name>
<evidence type="ECO:0000313" key="6">
    <source>
        <dbReference type="EMBL" id="KAJ7719672.1"/>
    </source>
</evidence>
<comment type="caution">
    <text evidence="6">The sequence shown here is derived from an EMBL/GenBank/DDBJ whole genome shotgun (WGS) entry which is preliminary data.</text>
</comment>
<dbReference type="AlphaFoldDB" id="A0AAD7HFM6"/>
<keyword evidence="3" id="KW-0378">Hydrolase</keyword>
<dbReference type="Proteomes" id="UP001215598">
    <property type="component" value="Unassembled WGS sequence"/>
</dbReference>
<protein>
    <recommendedName>
        <fullName evidence="5">Ubiquitin-like protease family profile domain-containing protein</fullName>
    </recommendedName>
</protein>
<evidence type="ECO:0000256" key="4">
    <source>
        <dbReference type="SAM" id="MobiDB-lite"/>
    </source>
</evidence>
<evidence type="ECO:0000256" key="1">
    <source>
        <dbReference type="ARBA" id="ARBA00005234"/>
    </source>
</evidence>
<feature type="region of interest" description="Disordered" evidence="4">
    <location>
        <begin position="475"/>
        <end position="506"/>
    </location>
</feature>
<evidence type="ECO:0000259" key="5">
    <source>
        <dbReference type="Pfam" id="PF02902"/>
    </source>
</evidence>
<dbReference type="Pfam" id="PF02902">
    <property type="entry name" value="Peptidase_C48"/>
    <property type="match status" value="1"/>
</dbReference>
<dbReference type="Gene3D" id="3.40.395.10">
    <property type="entry name" value="Adenoviral Proteinase, Chain A"/>
    <property type="match status" value="1"/>
</dbReference>
<feature type="region of interest" description="Disordered" evidence="4">
    <location>
        <begin position="409"/>
        <end position="457"/>
    </location>
</feature>
<evidence type="ECO:0000256" key="3">
    <source>
        <dbReference type="ARBA" id="ARBA00022801"/>
    </source>
</evidence>
<dbReference type="GO" id="GO:0006508">
    <property type="term" value="P:proteolysis"/>
    <property type="evidence" value="ECO:0007669"/>
    <property type="project" value="UniProtKB-KW"/>
</dbReference>
<dbReference type="InterPro" id="IPR038765">
    <property type="entry name" value="Papain-like_cys_pep_sf"/>
</dbReference>
<dbReference type="GO" id="GO:0019783">
    <property type="term" value="F:ubiquitin-like protein peptidase activity"/>
    <property type="evidence" value="ECO:0007669"/>
    <property type="project" value="UniProtKB-ARBA"/>
</dbReference>
<organism evidence="6 7">
    <name type="scientific">Mycena metata</name>
    <dbReference type="NCBI Taxonomy" id="1033252"/>
    <lineage>
        <taxon>Eukaryota</taxon>
        <taxon>Fungi</taxon>
        <taxon>Dikarya</taxon>
        <taxon>Basidiomycota</taxon>
        <taxon>Agaricomycotina</taxon>
        <taxon>Agaricomycetes</taxon>
        <taxon>Agaricomycetidae</taxon>
        <taxon>Agaricales</taxon>
        <taxon>Marasmiineae</taxon>
        <taxon>Mycenaceae</taxon>
        <taxon>Mycena</taxon>
    </lineage>
</organism>
<accession>A0AAD7HFM6</accession>
<dbReference type="SUPFAM" id="SSF54001">
    <property type="entry name" value="Cysteine proteinases"/>
    <property type="match status" value="1"/>
</dbReference>
<dbReference type="GO" id="GO:0008234">
    <property type="term" value="F:cysteine-type peptidase activity"/>
    <property type="evidence" value="ECO:0007669"/>
    <property type="project" value="InterPro"/>
</dbReference>
<feature type="domain" description="Ubiquitin-like protease family profile" evidence="5">
    <location>
        <begin position="254"/>
        <end position="385"/>
    </location>
</feature>